<dbReference type="InterPro" id="IPR035892">
    <property type="entry name" value="C2_domain_sf"/>
</dbReference>
<reference evidence="6" key="1">
    <citation type="submission" date="2021-02" db="EMBL/GenBank/DDBJ databases">
        <authorList>
            <person name="Dougan E. K."/>
            <person name="Rhodes N."/>
            <person name="Thang M."/>
            <person name="Chan C."/>
        </authorList>
    </citation>
    <scope>NUCLEOTIDE SEQUENCE</scope>
</reference>
<evidence type="ECO:0000259" key="5">
    <source>
        <dbReference type="SMART" id="SM00973"/>
    </source>
</evidence>
<proteinExistence type="predicted"/>
<dbReference type="InterPro" id="IPR004179">
    <property type="entry name" value="Sec63-dom"/>
</dbReference>
<comment type="catalytic activity">
    <reaction evidence="1">
        <text>3-hydroxy-2-methylpropanoyl-CoA + H2O = 3-hydroxy-2-methylpropanoate + CoA + H(+)</text>
        <dbReference type="Rhea" id="RHEA:20888"/>
        <dbReference type="ChEBI" id="CHEBI:11805"/>
        <dbReference type="ChEBI" id="CHEBI:15377"/>
        <dbReference type="ChEBI" id="CHEBI:15378"/>
        <dbReference type="ChEBI" id="CHEBI:57287"/>
        <dbReference type="ChEBI" id="CHEBI:57340"/>
        <dbReference type="EC" id="3.1.2.4"/>
    </reaction>
</comment>
<dbReference type="Pfam" id="PF16113">
    <property type="entry name" value="ECH_2"/>
    <property type="match status" value="1"/>
</dbReference>
<evidence type="ECO:0000256" key="1">
    <source>
        <dbReference type="ARBA" id="ARBA00001709"/>
    </source>
</evidence>
<organism evidence="6 7">
    <name type="scientific">Symbiodinium natans</name>
    <dbReference type="NCBI Taxonomy" id="878477"/>
    <lineage>
        <taxon>Eukaryota</taxon>
        <taxon>Sar</taxon>
        <taxon>Alveolata</taxon>
        <taxon>Dinophyceae</taxon>
        <taxon>Suessiales</taxon>
        <taxon>Symbiodiniaceae</taxon>
        <taxon>Symbiodinium</taxon>
    </lineage>
</organism>
<dbReference type="GO" id="GO:0006574">
    <property type="term" value="P:L-valine catabolic process"/>
    <property type="evidence" value="ECO:0007669"/>
    <property type="project" value="TreeGrafter"/>
</dbReference>
<gene>
    <name evidence="6" type="primary">hibch</name>
    <name evidence="6" type="ORF">SNAT2548_LOCUS6984</name>
</gene>
<dbReference type="Pfam" id="PF02889">
    <property type="entry name" value="Sec63"/>
    <property type="match status" value="1"/>
</dbReference>
<dbReference type="SUPFAM" id="SSF81296">
    <property type="entry name" value="E set domains"/>
    <property type="match status" value="1"/>
</dbReference>
<dbReference type="Gene3D" id="3.90.226.10">
    <property type="entry name" value="2-enoyl-CoA Hydratase, Chain A, domain 1"/>
    <property type="match status" value="1"/>
</dbReference>
<evidence type="ECO:0000256" key="2">
    <source>
        <dbReference type="ARBA" id="ARBA00011915"/>
    </source>
</evidence>
<dbReference type="EMBL" id="CAJNDS010000480">
    <property type="protein sequence ID" value="CAE7210220.1"/>
    <property type="molecule type" value="Genomic_DNA"/>
</dbReference>
<dbReference type="PANTHER" id="PTHR43176:SF3">
    <property type="entry name" value="3-HYDROXYISOBUTYRYL-COA HYDROLASE, MITOCHONDRIAL"/>
    <property type="match status" value="1"/>
</dbReference>
<dbReference type="EC" id="3.1.2.4" evidence="2"/>
<dbReference type="SMART" id="SM00973">
    <property type="entry name" value="Sec63"/>
    <property type="match status" value="1"/>
</dbReference>
<dbReference type="Proteomes" id="UP000604046">
    <property type="component" value="Unassembled WGS sequence"/>
</dbReference>
<dbReference type="CDD" id="cd06558">
    <property type="entry name" value="crotonase-like"/>
    <property type="match status" value="1"/>
</dbReference>
<comment type="caution">
    <text evidence="6">The sequence shown here is derived from an EMBL/GenBank/DDBJ whole genome shotgun (WGS) entry which is preliminary data.</text>
</comment>
<dbReference type="GO" id="GO:0003860">
    <property type="term" value="F:3-hydroxyisobutyryl-CoA hydrolase activity"/>
    <property type="evidence" value="ECO:0007669"/>
    <property type="project" value="UniProtKB-EC"/>
</dbReference>
<feature type="region of interest" description="Disordered" evidence="4">
    <location>
        <begin position="340"/>
        <end position="371"/>
    </location>
</feature>
<evidence type="ECO:0000313" key="6">
    <source>
        <dbReference type="EMBL" id="CAE7210220.1"/>
    </source>
</evidence>
<dbReference type="InterPro" id="IPR032259">
    <property type="entry name" value="HIBYL-CoA-H"/>
</dbReference>
<feature type="domain" description="SEC63" evidence="5">
    <location>
        <begin position="6"/>
        <end position="295"/>
    </location>
</feature>
<dbReference type="SUPFAM" id="SSF52096">
    <property type="entry name" value="ClpP/crotonase"/>
    <property type="match status" value="1"/>
</dbReference>
<dbReference type="PANTHER" id="PTHR43176">
    <property type="entry name" value="3-HYDROXYISOBUTYRYL-COA HYDROLASE-RELATED"/>
    <property type="match status" value="1"/>
</dbReference>
<dbReference type="InterPro" id="IPR045004">
    <property type="entry name" value="ECH_dom"/>
</dbReference>
<dbReference type="Gene3D" id="2.60.40.150">
    <property type="entry name" value="C2 domain"/>
    <property type="match status" value="1"/>
</dbReference>
<evidence type="ECO:0000256" key="3">
    <source>
        <dbReference type="ARBA" id="ARBA00022801"/>
    </source>
</evidence>
<dbReference type="OrthoDB" id="1737613at2759"/>
<keyword evidence="3" id="KW-0378">Hydrolase</keyword>
<feature type="compositionally biased region" description="Acidic residues" evidence="4">
    <location>
        <begin position="341"/>
        <end position="352"/>
    </location>
</feature>
<name>A0A812JLE2_9DINO</name>
<keyword evidence="7" id="KW-1185">Reference proteome</keyword>
<accession>A0A812JLE2</accession>
<evidence type="ECO:0000313" key="7">
    <source>
        <dbReference type="Proteomes" id="UP000604046"/>
    </source>
</evidence>
<evidence type="ECO:0000256" key="4">
    <source>
        <dbReference type="SAM" id="MobiDB-lite"/>
    </source>
</evidence>
<feature type="region of interest" description="Disordered" evidence="4">
    <location>
        <begin position="473"/>
        <end position="495"/>
    </location>
</feature>
<dbReference type="InterPro" id="IPR014756">
    <property type="entry name" value="Ig_E-set"/>
</dbReference>
<dbReference type="AlphaFoldDB" id="A0A812JLE2"/>
<feature type="compositionally biased region" description="Basic and acidic residues" evidence="4">
    <location>
        <begin position="353"/>
        <end position="371"/>
    </location>
</feature>
<dbReference type="NCBIfam" id="NF004127">
    <property type="entry name" value="PRK05617.1"/>
    <property type="match status" value="1"/>
</dbReference>
<dbReference type="InterPro" id="IPR029045">
    <property type="entry name" value="ClpP/crotonase-like_dom_sf"/>
</dbReference>
<dbReference type="SUPFAM" id="SSF158702">
    <property type="entry name" value="Sec63 N-terminal domain-like"/>
    <property type="match status" value="1"/>
</dbReference>
<protein>
    <recommendedName>
        <fullName evidence="2">3-hydroxyisobutyryl-CoA hydrolase</fullName>
        <ecNumber evidence="2">3.1.2.4</ecNumber>
    </recommendedName>
</protein>
<sequence>MVSAVLLRRGSNISSNGVCGETLKIFHSCIDIEAIRWGHAASERGAVAFRHELAHNIGAVQVTEQDLAMSSIAAHGEGDRSSFVDVVRNTIKFQRCLVQAMDFNDSPLLQLPHVRLSLPEIWTSNCLQLHSLKRPEHGVVEATCLQVVESGGEPNVLRRLGNFTSEQVLDIQAFCRHAPLVELSYVVEVNDEPDMAEGDMGTLNITLTRTNLDAAESVGAVHAPLFPGVKFEEWWLLVYDNRGRRMIATDLVLGTGKVCKSNVTFIVPRPGEFSWTVHAMCDSYAGLDVQCDVLFRAAKKSEVDRSAVGNNMRASRTKLLHWQQDAEIRTLFEELMMGLDQDQESDSEEEEEPASREQQLQKREAKKAEGAKVVEAVEATEAVDAKPAKEATKAESAEVEAWQGSLCHHMFPLQVGSDFALQVSKPSAKAQGGLCPSVIPIRSQIPQVVGKPWERCAFDAVHRAVLPFEASDSAGALSDDEDEEERAIHDESPHASFVRVVDTTGTFLYREPDEDPSKRIGSVPRDTVLRGFVEDRPEGWMEMATGTGQGPAVPTHSYPSVGCWLGFRKRRSEVLEIRVVKLDGALKTDQENAVPGQPVERLAGLTNLSLCDLVKAHAPVVLLKRWTKFSPDCGACEITLNRPDKLNALNLNMIRRLHEAVDQVDAKSGKVGCLIMDGAGGKAFCAGGDVQMIREEGLAGGSLPADFFFEEYGIVFRLATLFDRTGCCQVSLFDGITMGGGVGLSTHGPFRIVTEKTRFAMPEMAIGLFPDVGATQLLCHLKAGAAVGLFLGITGTNISAWDCLRAGVATHYVPSARLPELREKLVARFKPGLVGEAAMKLCEDIIEETSSGSSVPCEKCVLSDENLAIVNRCFNASTVEEIVARLRAETCAFAAETLQKMLRSCSPTSCKVTLQAMQDTLRTRRSIGEVLQTEYRLSQRFTTRPQPLSDFFEGIRAVLVDKDRKQKWNPSWDSLHEVTEAKVAEFFSPLDPGHSRGELRLEVNRDDRHFLRIRHATKEVTAEDMLQVRDIDVPRARFLAEDLLYRRLGEQKFSKLLDEAEVLTKKFQTRIQKARGFFETPNGIIWHVTPDGEVKGLHADGSRIRDRVRVAPDDTLQIGPFRLDETRSCSCIHWLRKEYGDSMVAY</sequence>